<gene>
    <name evidence="1" type="ORF">BECKH772A_GA0070896_107881</name>
</gene>
<evidence type="ECO:0000313" key="1">
    <source>
        <dbReference type="EMBL" id="VFK07904.1"/>
    </source>
</evidence>
<name>A0A450VSY6_9GAMM</name>
<sequence length="99" mass="11956">MDKAYDCDKLIEQSKGRGIISVIPSKANRKELREYDKRVYKEHHLVECFNGKLKQFRRVFSRFEKLHEFCTLCRRFHMTQLKCQHSLRFFSPTSFAYSS</sequence>
<dbReference type="AlphaFoldDB" id="A0A450VSY6"/>
<reference evidence="1" key="1">
    <citation type="submission" date="2019-02" db="EMBL/GenBank/DDBJ databases">
        <authorList>
            <person name="Gruber-Vodicka R. H."/>
            <person name="Seah K. B. B."/>
        </authorList>
    </citation>
    <scope>NUCLEOTIDE SEQUENCE</scope>
    <source>
        <strain evidence="1">BECK_SA2B15</strain>
    </source>
</reference>
<proteinExistence type="predicted"/>
<protein>
    <submittedName>
        <fullName evidence="1">Transposase DDE domain-containing protein</fullName>
    </submittedName>
</protein>
<dbReference type="EMBL" id="CAADFG010000788">
    <property type="protein sequence ID" value="VFK07904.1"/>
    <property type="molecule type" value="Genomic_DNA"/>
</dbReference>
<organism evidence="1">
    <name type="scientific">Candidatus Kentrum eta</name>
    <dbReference type="NCBI Taxonomy" id="2126337"/>
    <lineage>
        <taxon>Bacteria</taxon>
        <taxon>Pseudomonadati</taxon>
        <taxon>Pseudomonadota</taxon>
        <taxon>Gammaproteobacteria</taxon>
        <taxon>Candidatus Kentrum</taxon>
    </lineage>
</organism>
<accession>A0A450VSY6</accession>